<name>A0A183EB95_9BILA</name>
<keyword evidence="1" id="KW-0472">Membrane</keyword>
<dbReference type="AlphaFoldDB" id="A0A183EB95"/>
<keyword evidence="1" id="KW-0812">Transmembrane</keyword>
<proteinExistence type="predicted"/>
<keyword evidence="1" id="KW-1133">Transmembrane helix</keyword>
<dbReference type="WBParaSite" id="GPUH_0001826101-mRNA-1">
    <property type="protein sequence ID" value="GPUH_0001826101-mRNA-1"/>
    <property type="gene ID" value="GPUH_0001826101"/>
</dbReference>
<sequence length="132" mass="14540">MDGIQDALDSTVATVFLYAFDAVILSYFISFPMITCLYHRPANTSPRCHNRPAFICVKDSNSDRKKGSNMSPKHAAVARTSASGVAPVLFPRRYSYMVANDGCCDAGFGDHRCVAVHRSSNFVRNIRLTTTV</sequence>
<evidence type="ECO:0000256" key="1">
    <source>
        <dbReference type="SAM" id="Phobius"/>
    </source>
</evidence>
<reference evidence="2 3" key="2">
    <citation type="submission" date="2018-11" db="EMBL/GenBank/DDBJ databases">
        <authorList>
            <consortium name="Pathogen Informatics"/>
        </authorList>
    </citation>
    <scope>NUCLEOTIDE SEQUENCE [LARGE SCALE GENOMIC DNA]</scope>
</reference>
<evidence type="ECO:0000313" key="4">
    <source>
        <dbReference type="WBParaSite" id="GPUH_0001826101-mRNA-1"/>
    </source>
</evidence>
<reference evidence="4" key="1">
    <citation type="submission" date="2016-06" db="UniProtKB">
        <authorList>
            <consortium name="WormBaseParasite"/>
        </authorList>
    </citation>
    <scope>IDENTIFICATION</scope>
</reference>
<organism evidence="4">
    <name type="scientific">Gongylonema pulchrum</name>
    <dbReference type="NCBI Taxonomy" id="637853"/>
    <lineage>
        <taxon>Eukaryota</taxon>
        <taxon>Metazoa</taxon>
        <taxon>Ecdysozoa</taxon>
        <taxon>Nematoda</taxon>
        <taxon>Chromadorea</taxon>
        <taxon>Rhabditida</taxon>
        <taxon>Spirurina</taxon>
        <taxon>Spiruromorpha</taxon>
        <taxon>Spiruroidea</taxon>
        <taxon>Gongylonematidae</taxon>
        <taxon>Gongylonema</taxon>
    </lineage>
</organism>
<protein>
    <submittedName>
        <fullName evidence="4">SSD domain-containing protein</fullName>
    </submittedName>
</protein>
<feature type="transmembrane region" description="Helical" evidence="1">
    <location>
        <begin position="15"/>
        <end position="38"/>
    </location>
</feature>
<dbReference type="EMBL" id="UYRT01086420">
    <property type="protein sequence ID" value="VDN31323.1"/>
    <property type="molecule type" value="Genomic_DNA"/>
</dbReference>
<keyword evidence="3" id="KW-1185">Reference proteome</keyword>
<gene>
    <name evidence="2" type="ORF">GPUH_LOCUS18237</name>
</gene>
<evidence type="ECO:0000313" key="3">
    <source>
        <dbReference type="Proteomes" id="UP000271098"/>
    </source>
</evidence>
<evidence type="ECO:0000313" key="2">
    <source>
        <dbReference type="EMBL" id="VDN31323.1"/>
    </source>
</evidence>
<dbReference type="Proteomes" id="UP000271098">
    <property type="component" value="Unassembled WGS sequence"/>
</dbReference>
<accession>A0A183EB95</accession>
<dbReference type="OrthoDB" id="5867250at2759"/>